<organism evidence="1 2">
    <name type="scientific">Pyronema omphalodes (strain CBS 100304)</name>
    <name type="common">Pyronema confluens</name>
    <dbReference type="NCBI Taxonomy" id="1076935"/>
    <lineage>
        <taxon>Eukaryota</taxon>
        <taxon>Fungi</taxon>
        <taxon>Dikarya</taxon>
        <taxon>Ascomycota</taxon>
        <taxon>Pezizomycotina</taxon>
        <taxon>Pezizomycetes</taxon>
        <taxon>Pezizales</taxon>
        <taxon>Pyronemataceae</taxon>
        <taxon>Pyronema</taxon>
    </lineage>
</organism>
<keyword evidence="2" id="KW-1185">Reference proteome</keyword>
<dbReference type="OrthoDB" id="418169at2759"/>
<name>U4L273_PYROM</name>
<proteinExistence type="predicted"/>
<dbReference type="STRING" id="1076935.U4L273"/>
<protein>
    <submittedName>
        <fullName evidence="1">Similar to Uncharacterized protein C4G3.03 acc. no. P87229</fullName>
    </submittedName>
</protein>
<evidence type="ECO:0000313" key="2">
    <source>
        <dbReference type="Proteomes" id="UP000018144"/>
    </source>
</evidence>
<dbReference type="PANTHER" id="PTHR43991">
    <property type="entry name" value="WD REPEAT PROTEIN (AFU_ORTHOLOGUE AFUA_8G05640)-RELATED"/>
    <property type="match status" value="1"/>
</dbReference>
<dbReference type="InterPro" id="IPR011044">
    <property type="entry name" value="Quino_amine_DH_bsu"/>
</dbReference>
<dbReference type="PANTHER" id="PTHR43991:SF9">
    <property type="entry name" value="DUF2415 DOMAIN-CONTAINING PROTEIN"/>
    <property type="match status" value="1"/>
</dbReference>
<gene>
    <name evidence="1" type="ORF">PCON_09349</name>
</gene>
<sequence length="67" mass="7203">MTIDDPRNNDKSVRIYHLAQDRILQELTLDVSANHASISPNGRHLVIIGDSPNCSILALALGPSGVV</sequence>
<dbReference type="SUPFAM" id="SSF50969">
    <property type="entry name" value="YVTN repeat-like/Quinoprotein amine dehydrogenase"/>
    <property type="match status" value="1"/>
</dbReference>
<accession>U4L273</accession>
<evidence type="ECO:0000313" key="1">
    <source>
        <dbReference type="EMBL" id="CCX09756.1"/>
    </source>
</evidence>
<dbReference type="EMBL" id="HF935495">
    <property type="protein sequence ID" value="CCX09756.1"/>
    <property type="molecule type" value="Genomic_DNA"/>
</dbReference>
<reference evidence="1 2" key="1">
    <citation type="journal article" date="2013" name="PLoS Genet.">
        <title>The genome and development-dependent transcriptomes of Pyronema confluens: a window into fungal evolution.</title>
        <authorList>
            <person name="Traeger S."/>
            <person name="Altegoer F."/>
            <person name="Freitag M."/>
            <person name="Gabaldon T."/>
            <person name="Kempken F."/>
            <person name="Kumar A."/>
            <person name="Marcet-Houben M."/>
            <person name="Poggeler S."/>
            <person name="Stajich J.E."/>
            <person name="Nowrousian M."/>
        </authorList>
    </citation>
    <scope>NUCLEOTIDE SEQUENCE [LARGE SCALE GENOMIC DNA]</scope>
    <source>
        <strain evidence="2">CBS 100304</strain>
        <tissue evidence="1">Vegetative mycelium</tissue>
    </source>
</reference>
<dbReference type="Proteomes" id="UP000018144">
    <property type="component" value="Unassembled WGS sequence"/>
</dbReference>
<dbReference type="AlphaFoldDB" id="U4L273"/>